<evidence type="ECO:0000259" key="2">
    <source>
        <dbReference type="Pfam" id="PF05199"/>
    </source>
</evidence>
<dbReference type="EMBL" id="JBFMKM010000004">
    <property type="protein sequence ID" value="KAL1306327.1"/>
    <property type="molecule type" value="Genomic_DNA"/>
</dbReference>
<keyword evidence="4" id="KW-1185">Reference proteome</keyword>
<dbReference type="PANTHER" id="PTHR11552">
    <property type="entry name" value="GLUCOSE-METHANOL-CHOLINE GMC OXIDOREDUCTASE"/>
    <property type="match status" value="1"/>
</dbReference>
<sequence length="86" mass="9242">MGNHSNSNAVVDSRAKVIGVTGLRVVDVSAFPFLPPGHPTAIVYTLAEKIACDILGENRGNGHSKRQALRSLIENLLAMPKSLYRS</sequence>
<feature type="domain" description="Glucose-methanol-choline oxidoreductase C-terminal" evidence="2">
    <location>
        <begin position="1"/>
        <end position="47"/>
    </location>
</feature>
<comment type="caution">
    <text evidence="3">The sequence shown here is derived from an EMBL/GenBank/DDBJ whole genome shotgun (WGS) entry which is preliminary data.</text>
</comment>
<dbReference type="RefSeq" id="XP_069202600.1">
    <property type="nucleotide sequence ID" value="XM_069344774.1"/>
</dbReference>
<protein>
    <recommendedName>
        <fullName evidence="2">Glucose-methanol-choline oxidoreductase C-terminal domain-containing protein</fullName>
    </recommendedName>
</protein>
<dbReference type="InterPro" id="IPR036188">
    <property type="entry name" value="FAD/NAD-bd_sf"/>
</dbReference>
<gene>
    <name evidence="3" type="ORF">AAFC00_005046</name>
</gene>
<dbReference type="InterPro" id="IPR007867">
    <property type="entry name" value="GMC_OxRtase_C"/>
</dbReference>
<accession>A0ABR3PJM7</accession>
<dbReference type="PANTHER" id="PTHR11552:SF138">
    <property type="entry name" value="DEHYDROGENASE PKFF-RELATED"/>
    <property type="match status" value="1"/>
</dbReference>
<dbReference type="SUPFAM" id="SSF51905">
    <property type="entry name" value="FAD/NAD(P)-binding domain"/>
    <property type="match status" value="1"/>
</dbReference>
<dbReference type="Proteomes" id="UP001562354">
    <property type="component" value="Unassembled WGS sequence"/>
</dbReference>
<name>A0ABR3PJM7_9PEZI</name>
<organism evidence="3 4">
    <name type="scientific">Neodothiora populina</name>
    <dbReference type="NCBI Taxonomy" id="2781224"/>
    <lineage>
        <taxon>Eukaryota</taxon>
        <taxon>Fungi</taxon>
        <taxon>Dikarya</taxon>
        <taxon>Ascomycota</taxon>
        <taxon>Pezizomycotina</taxon>
        <taxon>Dothideomycetes</taxon>
        <taxon>Dothideomycetidae</taxon>
        <taxon>Dothideales</taxon>
        <taxon>Dothioraceae</taxon>
        <taxon>Neodothiora</taxon>
    </lineage>
</organism>
<comment type="similarity">
    <text evidence="1">Belongs to the GMC oxidoreductase family.</text>
</comment>
<evidence type="ECO:0000313" key="4">
    <source>
        <dbReference type="Proteomes" id="UP001562354"/>
    </source>
</evidence>
<evidence type="ECO:0000256" key="1">
    <source>
        <dbReference type="ARBA" id="ARBA00010790"/>
    </source>
</evidence>
<dbReference type="Pfam" id="PF05199">
    <property type="entry name" value="GMC_oxred_C"/>
    <property type="match status" value="1"/>
</dbReference>
<proteinExistence type="inferred from homology"/>
<dbReference type="GeneID" id="95978746"/>
<dbReference type="InterPro" id="IPR012132">
    <property type="entry name" value="GMC_OxRdtase"/>
</dbReference>
<evidence type="ECO:0000313" key="3">
    <source>
        <dbReference type="EMBL" id="KAL1306327.1"/>
    </source>
</evidence>
<dbReference type="Gene3D" id="3.50.50.60">
    <property type="entry name" value="FAD/NAD(P)-binding domain"/>
    <property type="match status" value="1"/>
</dbReference>
<reference evidence="3 4" key="1">
    <citation type="submission" date="2024-07" db="EMBL/GenBank/DDBJ databases">
        <title>Draft sequence of the Neodothiora populina.</title>
        <authorList>
            <person name="Drown D.D."/>
            <person name="Schuette U.S."/>
            <person name="Buechlein A.B."/>
            <person name="Rusch D.R."/>
            <person name="Winton L.W."/>
            <person name="Adams G.A."/>
        </authorList>
    </citation>
    <scope>NUCLEOTIDE SEQUENCE [LARGE SCALE GENOMIC DNA]</scope>
    <source>
        <strain evidence="3 4">CPC 39397</strain>
    </source>
</reference>